<dbReference type="GO" id="GO:0005829">
    <property type="term" value="C:cytosol"/>
    <property type="evidence" value="ECO:0007669"/>
    <property type="project" value="TreeGrafter"/>
</dbReference>
<evidence type="ECO:0000256" key="3">
    <source>
        <dbReference type="ARBA" id="ARBA00022553"/>
    </source>
</evidence>
<dbReference type="PROSITE" id="PS00889">
    <property type="entry name" value="CNMP_BINDING_2"/>
    <property type="match status" value="2"/>
</dbReference>
<name>I2H3M4_HENB6</name>
<dbReference type="InterPro" id="IPR012198">
    <property type="entry name" value="cAMP_dep_PK_reg_su"/>
</dbReference>
<dbReference type="GO" id="GO:0005886">
    <property type="term" value="C:plasma membrane"/>
    <property type="evidence" value="ECO:0007669"/>
    <property type="project" value="EnsemblFungi"/>
</dbReference>
<dbReference type="GO" id="GO:0046580">
    <property type="term" value="P:negative regulation of Ras protein signal transduction"/>
    <property type="evidence" value="ECO:0007669"/>
    <property type="project" value="EnsemblFungi"/>
</dbReference>
<keyword evidence="4 8" id="KW-0116">cAMP-binding</keyword>
<reference evidence="11 12" key="1">
    <citation type="journal article" date="2011" name="Proc. Natl. Acad. Sci. U.S.A.">
        <title>Evolutionary erosion of yeast sex chromosomes by mating-type switching accidents.</title>
        <authorList>
            <person name="Gordon J.L."/>
            <person name="Armisen D."/>
            <person name="Proux-Wera E."/>
            <person name="Oheigeartaigh S.S."/>
            <person name="Byrne K.P."/>
            <person name="Wolfe K.H."/>
        </authorList>
    </citation>
    <scope>NUCLEOTIDE SEQUENCE [LARGE SCALE GENOMIC DNA]</scope>
    <source>
        <strain evidence="12">ATCC 34711 / CBS 6284 / DSM 70876 / NBRC 10599 / NRRL Y-10934 / UCD 77-7</strain>
    </source>
</reference>
<feature type="binding site" evidence="9">
    <location>
        <position position="367"/>
    </location>
    <ligand>
        <name>3',5'-cyclic AMP</name>
        <dbReference type="ChEBI" id="CHEBI:58165"/>
        <label>2</label>
    </ligand>
</feature>
<feature type="domain" description="Cyclic nucleotide-binding" evidence="10">
    <location>
        <begin position="174"/>
        <end position="289"/>
    </location>
</feature>
<dbReference type="InterPro" id="IPR003117">
    <property type="entry name" value="cAMP_dep_PK_reg_su_I/II_a/b"/>
</dbReference>
<dbReference type="PRINTS" id="PR00103">
    <property type="entry name" value="CAMPKINASE"/>
</dbReference>
<dbReference type="InterPro" id="IPR014710">
    <property type="entry name" value="RmlC-like_jellyroll"/>
</dbReference>
<evidence type="ECO:0000259" key="10">
    <source>
        <dbReference type="PROSITE" id="PS50042"/>
    </source>
</evidence>
<dbReference type="SUPFAM" id="SSF51206">
    <property type="entry name" value="cAMP-binding domain-like"/>
    <property type="match status" value="2"/>
</dbReference>
<gene>
    <name evidence="11" type="primary">TBLA0D04800</name>
    <name evidence="11" type="ORF">TBLA_0D04800</name>
</gene>
<keyword evidence="12" id="KW-1185">Reference proteome</keyword>
<dbReference type="InterPro" id="IPR018490">
    <property type="entry name" value="cNMP-bd_dom_sf"/>
</dbReference>
<proteinExistence type="inferred from homology"/>
<feature type="binding site" evidence="9">
    <location>
        <position position="248"/>
    </location>
    <ligand>
        <name>3',5'-cyclic AMP</name>
        <dbReference type="ChEBI" id="CHEBI:58165"/>
        <label>1</label>
    </ligand>
</feature>
<dbReference type="GeneID" id="14496012"/>
<dbReference type="GO" id="GO:0097271">
    <property type="term" value="P:protein localization to bud neck"/>
    <property type="evidence" value="ECO:0007669"/>
    <property type="project" value="EnsemblFungi"/>
</dbReference>
<keyword evidence="7 8" id="KW-0114">cAMP</keyword>
<evidence type="ECO:0000313" key="11">
    <source>
        <dbReference type="EMBL" id="CCH60976.1"/>
    </source>
</evidence>
<evidence type="ECO:0000256" key="2">
    <source>
        <dbReference type="ARBA" id="ARBA00020355"/>
    </source>
</evidence>
<dbReference type="GO" id="GO:0005634">
    <property type="term" value="C:nucleus"/>
    <property type="evidence" value="ECO:0007669"/>
    <property type="project" value="EnsemblFungi"/>
</dbReference>
<dbReference type="FunFam" id="2.60.120.10:FF:000039">
    <property type="entry name" value="cAMP-dependent protein kinase regulatory subunit"/>
    <property type="match status" value="1"/>
</dbReference>
<dbReference type="GO" id="GO:0045944">
    <property type="term" value="P:positive regulation of transcription by RNA polymerase II"/>
    <property type="evidence" value="ECO:0007669"/>
    <property type="project" value="EnsemblFungi"/>
</dbReference>
<dbReference type="InterPro" id="IPR018488">
    <property type="entry name" value="cNMP-bd_CS"/>
</dbReference>
<dbReference type="PROSITE" id="PS00888">
    <property type="entry name" value="CNMP_BINDING_1"/>
    <property type="match status" value="2"/>
</dbReference>
<evidence type="ECO:0000256" key="8">
    <source>
        <dbReference type="PIRNR" id="PIRNR000548"/>
    </source>
</evidence>
<dbReference type="KEGG" id="tbl:TBLA_0D04800"/>
<dbReference type="PANTHER" id="PTHR11635:SF152">
    <property type="entry name" value="CAMP-DEPENDENT PROTEIN KINASE TYPE I REGULATORY SUBUNIT-RELATED"/>
    <property type="match status" value="1"/>
</dbReference>
<dbReference type="GO" id="GO:0006995">
    <property type="term" value="P:cellular response to nitrogen starvation"/>
    <property type="evidence" value="ECO:0007669"/>
    <property type="project" value="EnsemblFungi"/>
</dbReference>
<keyword evidence="3" id="KW-0597">Phosphoprotein</keyword>
<dbReference type="GO" id="GO:0042802">
    <property type="term" value="F:identical protein binding"/>
    <property type="evidence" value="ECO:0007669"/>
    <property type="project" value="EnsemblFungi"/>
</dbReference>
<dbReference type="InterPro" id="IPR050503">
    <property type="entry name" value="cAMP-dep_PK_reg_su-like"/>
</dbReference>
<dbReference type="STRING" id="1071380.I2H3M4"/>
<dbReference type="GO" id="GO:0005952">
    <property type="term" value="C:cAMP-dependent protein kinase complex"/>
    <property type="evidence" value="ECO:0007669"/>
    <property type="project" value="EnsemblFungi"/>
</dbReference>
<dbReference type="GO" id="GO:0010603">
    <property type="term" value="P:regulation of cytoplasmic mRNA processing body assembly"/>
    <property type="evidence" value="ECO:0007669"/>
    <property type="project" value="EnsemblFungi"/>
</dbReference>
<dbReference type="GO" id="GO:0030552">
    <property type="term" value="F:cAMP binding"/>
    <property type="evidence" value="ECO:0007669"/>
    <property type="project" value="UniProtKB-KW"/>
</dbReference>
<dbReference type="PIRSF" id="PIRSF000548">
    <property type="entry name" value="PK_regulatory"/>
    <property type="match status" value="1"/>
</dbReference>
<dbReference type="PANTHER" id="PTHR11635">
    <property type="entry name" value="CAMP-DEPENDENT PROTEIN KINASE REGULATORY CHAIN"/>
    <property type="match status" value="1"/>
</dbReference>
<evidence type="ECO:0000256" key="5">
    <source>
        <dbReference type="ARBA" id="ARBA00022737"/>
    </source>
</evidence>
<dbReference type="EMBL" id="HE806319">
    <property type="protein sequence ID" value="CCH60976.1"/>
    <property type="molecule type" value="Genomic_DNA"/>
</dbReference>
<dbReference type="AlphaFoldDB" id="I2H3M4"/>
<dbReference type="FunCoup" id="I2H3M4">
    <property type="interactions" value="496"/>
</dbReference>
<dbReference type="Pfam" id="PF02197">
    <property type="entry name" value="RIIa"/>
    <property type="match status" value="1"/>
</dbReference>
<dbReference type="Pfam" id="PF00027">
    <property type="entry name" value="cNMP_binding"/>
    <property type="match status" value="2"/>
</dbReference>
<dbReference type="FunFam" id="2.60.120.10:FF:000118">
    <property type="entry name" value="cAMP-dependent protein kinase regulatory subunit"/>
    <property type="match status" value="1"/>
</dbReference>
<dbReference type="RefSeq" id="XP_004180495.1">
    <property type="nucleotide sequence ID" value="XM_004180447.1"/>
</dbReference>
<dbReference type="eggNOG" id="KOG1113">
    <property type="taxonomic scope" value="Eukaryota"/>
</dbReference>
<evidence type="ECO:0000256" key="4">
    <source>
        <dbReference type="ARBA" id="ARBA00022566"/>
    </source>
</evidence>
<dbReference type="HOGENOM" id="CLU_018310_0_1_1"/>
<dbReference type="CDD" id="cd00038">
    <property type="entry name" value="CAP_ED"/>
    <property type="match status" value="2"/>
</dbReference>
<dbReference type="GO" id="GO:0046827">
    <property type="term" value="P:positive regulation of protein export from nucleus"/>
    <property type="evidence" value="ECO:0007669"/>
    <property type="project" value="EnsemblFungi"/>
</dbReference>
<feature type="domain" description="Cyclic nucleotide-binding" evidence="10">
    <location>
        <begin position="292"/>
        <end position="399"/>
    </location>
</feature>
<dbReference type="GO" id="GO:0042149">
    <property type="term" value="P:cellular response to glucose starvation"/>
    <property type="evidence" value="ECO:0007669"/>
    <property type="project" value="EnsemblFungi"/>
</dbReference>
<dbReference type="CDD" id="cd12098">
    <property type="entry name" value="DD_R_ScPKA-like"/>
    <property type="match status" value="1"/>
</dbReference>
<sequence length="406" mass="45225">MALNDEQRLEIDLFLKVAEQENPKDILQFSANYFNKRLEQQRQMSNNNSGTTSLSTSHNNSSTGLFKGSFSISNDPFDRPASPVDPKATFGTSTSTTAAASKLFKNSADPMDPTSEKLQVNEKIPMHFNALRRTSVSAETFQPDSIENWKPDHYSEKTGEQLKRLEKAVGNNFLFNKLDGESATLVINSLKEEKVNAGTEIIKQGDEGDYFYIVENGTVDFYVNGTKVNSSGPGSSFGELALMYNSPRAATVVATTPCILWALDRMTFRKILLGSSFKKRVMYDEFLKSVPILKGLSNYDRGKLADALDTEIYERDAVIIREGDHGENFYFIEYGACDVTKEKDGLVAKLNPHDYFGEVALLNDLPRQATVTATEKTKVATLGKAGFQRLLGPVREVLEFNDPTRH</sequence>
<dbReference type="GO" id="GO:0000785">
    <property type="term" value="C:chromatin"/>
    <property type="evidence" value="ECO:0007669"/>
    <property type="project" value="EnsemblFungi"/>
</dbReference>
<accession>I2H3M4</accession>
<dbReference type="InParanoid" id="I2H3M4"/>
<keyword evidence="6 8" id="KW-0547">Nucleotide-binding</keyword>
<dbReference type="Proteomes" id="UP000002866">
    <property type="component" value="Chromosome 4"/>
</dbReference>
<feature type="binding site" evidence="9">
    <location>
        <position position="358"/>
    </location>
    <ligand>
        <name>3',5'-cyclic AMP</name>
        <dbReference type="ChEBI" id="CHEBI:58165"/>
        <label>2</label>
    </ligand>
</feature>
<organism evidence="11 12">
    <name type="scientific">Henningerozyma blattae (strain ATCC 34711 / CBS 6284 / DSM 70876 / NBRC 10599 / NRRL Y-10934 / UCD 77-7)</name>
    <name type="common">Yeast</name>
    <name type="synonym">Tetrapisispora blattae</name>
    <dbReference type="NCBI Taxonomy" id="1071380"/>
    <lineage>
        <taxon>Eukaryota</taxon>
        <taxon>Fungi</taxon>
        <taxon>Dikarya</taxon>
        <taxon>Ascomycota</taxon>
        <taxon>Saccharomycotina</taxon>
        <taxon>Saccharomycetes</taxon>
        <taxon>Saccharomycetales</taxon>
        <taxon>Saccharomycetaceae</taxon>
        <taxon>Henningerozyma</taxon>
    </lineage>
</organism>
<dbReference type="OMA" id="SQTRCVG"/>
<dbReference type="SMART" id="SM00100">
    <property type="entry name" value="cNMP"/>
    <property type="match status" value="2"/>
</dbReference>
<evidence type="ECO:0000313" key="12">
    <source>
        <dbReference type="Proteomes" id="UP000002866"/>
    </source>
</evidence>
<dbReference type="GO" id="GO:0007189">
    <property type="term" value="P:adenylate cyclase-activating G protein-coupled receptor signaling pathway"/>
    <property type="evidence" value="ECO:0007669"/>
    <property type="project" value="EnsemblFungi"/>
</dbReference>
<evidence type="ECO:0000256" key="9">
    <source>
        <dbReference type="PIRSR" id="PIRSR000548-1"/>
    </source>
</evidence>
<feature type="binding site" evidence="9">
    <location>
        <position position="239"/>
    </location>
    <ligand>
        <name>3',5'-cyclic AMP</name>
        <dbReference type="ChEBI" id="CHEBI:58165"/>
        <label>1</label>
    </ligand>
</feature>
<evidence type="ECO:0000256" key="1">
    <source>
        <dbReference type="ARBA" id="ARBA00005753"/>
    </source>
</evidence>
<dbReference type="GO" id="GO:0004862">
    <property type="term" value="F:cAMP-dependent protein kinase inhibitor activity"/>
    <property type="evidence" value="ECO:0007669"/>
    <property type="project" value="EnsemblFungi"/>
</dbReference>
<dbReference type="Gene3D" id="2.60.120.10">
    <property type="entry name" value="Jelly Rolls"/>
    <property type="match status" value="2"/>
</dbReference>
<comment type="similarity">
    <text evidence="1 8">Belongs to the cAMP-dependent kinase regulatory chain family.</text>
</comment>
<evidence type="ECO:0000256" key="7">
    <source>
        <dbReference type="ARBA" id="ARBA00023149"/>
    </source>
</evidence>
<dbReference type="InterPro" id="IPR000595">
    <property type="entry name" value="cNMP-bd_dom"/>
</dbReference>
<keyword evidence="5" id="KW-0677">Repeat</keyword>
<dbReference type="GO" id="GO:0034236">
    <property type="term" value="F:protein kinase A catalytic subunit binding"/>
    <property type="evidence" value="ECO:0007669"/>
    <property type="project" value="TreeGrafter"/>
</dbReference>
<comment type="subunit">
    <text evidence="8">Tetramer, composed of 2 regulatory (R) and 2 catalytic (C) subunits. In the presence of cAMP it dissociates into 2 active monomeric C subunits and an R dimer.</text>
</comment>
<dbReference type="OrthoDB" id="417078at2759"/>
<dbReference type="PROSITE" id="PS50042">
    <property type="entry name" value="CNMP_BINDING_3"/>
    <property type="match status" value="2"/>
</dbReference>
<evidence type="ECO:0000256" key="6">
    <source>
        <dbReference type="ARBA" id="ARBA00022741"/>
    </source>
</evidence>
<protein>
    <recommendedName>
        <fullName evidence="2 8">cAMP-dependent protein kinase regulatory subunit</fullName>
    </recommendedName>
</protein>